<evidence type="ECO:0000256" key="8">
    <source>
        <dbReference type="ARBA" id="ARBA00022691"/>
    </source>
</evidence>
<feature type="compositionally biased region" description="Basic and acidic residues" evidence="17">
    <location>
        <begin position="559"/>
        <end position="584"/>
    </location>
</feature>
<dbReference type="SMART" id="SM01291">
    <property type="entry name" value="N-SET"/>
    <property type="match status" value="1"/>
</dbReference>
<evidence type="ECO:0000256" key="10">
    <source>
        <dbReference type="ARBA" id="ARBA00023242"/>
    </source>
</evidence>
<feature type="region of interest" description="Disordered" evidence="17">
    <location>
        <begin position="539"/>
        <end position="584"/>
    </location>
</feature>
<feature type="compositionally biased region" description="Basic residues" evidence="17">
    <location>
        <begin position="711"/>
        <end position="720"/>
    </location>
</feature>
<dbReference type="InterPro" id="IPR046341">
    <property type="entry name" value="SET_dom_sf"/>
</dbReference>
<reference evidence="20" key="1">
    <citation type="submission" date="2023-06" db="EMBL/GenBank/DDBJ databases">
        <authorList>
            <person name="Noh H."/>
        </authorList>
    </citation>
    <scope>NUCLEOTIDE SEQUENCE</scope>
    <source>
        <strain evidence="20">DUCC20226</strain>
    </source>
</reference>
<dbReference type="Pfam" id="PF11767">
    <property type="entry name" value="SET_assoc"/>
    <property type="match status" value="1"/>
</dbReference>
<dbReference type="PANTHER" id="PTHR45814">
    <property type="entry name" value="HISTONE-LYSINE N-METHYLTRANSFERASE SETD1"/>
    <property type="match status" value="1"/>
</dbReference>
<feature type="compositionally biased region" description="Basic and acidic residues" evidence="17">
    <location>
        <begin position="19"/>
        <end position="34"/>
    </location>
</feature>
<feature type="compositionally biased region" description="Basic and acidic residues" evidence="17">
    <location>
        <begin position="1080"/>
        <end position="1095"/>
    </location>
</feature>
<evidence type="ECO:0000256" key="13">
    <source>
        <dbReference type="ARBA" id="ARBA00047571"/>
    </source>
</evidence>
<evidence type="ECO:0000256" key="9">
    <source>
        <dbReference type="ARBA" id="ARBA00022853"/>
    </source>
</evidence>
<feature type="compositionally biased region" description="Basic and acidic residues" evidence="17">
    <location>
        <begin position="56"/>
        <end position="70"/>
    </location>
</feature>
<dbReference type="PROSITE" id="PS50280">
    <property type="entry name" value="SET"/>
    <property type="match status" value="1"/>
</dbReference>
<keyword evidence="10 16" id="KW-0539">Nucleus</keyword>
<dbReference type="PROSITE" id="PS50868">
    <property type="entry name" value="POST_SET"/>
    <property type="match status" value="1"/>
</dbReference>
<feature type="compositionally biased region" description="Polar residues" evidence="17">
    <location>
        <begin position="120"/>
        <end position="153"/>
    </location>
</feature>
<dbReference type="GO" id="GO:0140999">
    <property type="term" value="F:histone H3K4 trimethyltransferase activity"/>
    <property type="evidence" value="ECO:0007669"/>
    <property type="project" value="UniProtKB-EC"/>
</dbReference>
<comment type="catalytic activity">
    <reaction evidence="15">
        <text>N(6),N(6)-dimethyl-L-lysyl(4)-[histone H3] + S-adenosyl-L-methionine = N(6),N(6),N(6)-trimethyl-L-lysyl(4)-[histone H3] + S-adenosyl-L-homocysteine + H(+)</text>
        <dbReference type="Rhea" id="RHEA:60272"/>
        <dbReference type="Rhea" id="RHEA-COMP:15537"/>
        <dbReference type="Rhea" id="RHEA-COMP:15540"/>
        <dbReference type="ChEBI" id="CHEBI:15378"/>
        <dbReference type="ChEBI" id="CHEBI:57856"/>
        <dbReference type="ChEBI" id="CHEBI:59789"/>
        <dbReference type="ChEBI" id="CHEBI:61961"/>
        <dbReference type="ChEBI" id="CHEBI:61976"/>
    </reaction>
</comment>
<dbReference type="InterPro" id="IPR024657">
    <property type="entry name" value="COMPASS_Set1_N-SET"/>
</dbReference>
<dbReference type="GO" id="GO:0048188">
    <property type="term" value="C:Set1C/COMPASS complex"/>
    <property type="evidence" value="ECO:0007669"/>
    <property type="project" value="InterPro"/>
</dbReference>
<feature type="region of interest" description="Disordered" evidence="17">
    <location>
        <begin position="1"/>
        <end position="153"/>
    </location>
</feature>
<feature type="region of interest" description="Disordered" evidence="17">
    <location>
        <begin position="844"/>
        <end position="874"/>
    </location>
</feature>
<evidence type="ECO:0000313" key="21">
    <source>
        <dbReference type="Proteomes" id="UP001265746"/>
    </source>
</evidence>
<keyword evidence="8 16" id="KW-0949">S-adenosyl-L-methionine</keyword>
<dbReference type="InterPro" id="IPR017111">
    <property type="entry name" value="Set1_fungi"/>
</dbReference>
<feature type="region of interest" description="Disordered" evidence="17">
    <location>
        <begin position="1069"/>
        <end position="1095"/>
    </location>
</feature>
<dbReference type="InterPro" id="IPR001214">
    <property type="entry name" value="SET_dom"/>
</dbReference>
<feature type="region of interest" description="Disordered" evidence="17">
    <location>
        <begin position="891"/>
        <end position="930"/>
    </location>
</feature>
<feature type="compositionally biased region" description="Basic residues" evidence="17">
    <location>
        <begin position="682"/>
        <end position="691"/>
    </location>
</feature>
<keyword evidence="6 16" id="KW-0489">Methyltransferase</keyword>
<feature type="domain" description="Post-SET" evidence="19">
    <location>
        <begin position="1243"/>
        <end position="1259"/>
    </location>
</feature>
<dbReference type="CDD" id="cd20072">
    <property type="entry name" value="SET_SET1"/>
    <property type="match status" value="1"/>
</dbReference>
<dbReference type="EC" id="2.1.1.354" evidence="3 16"/>
<comment type="subunit">
    <text evidence="16">Component of the COMPASS (Set1C) complex.</text>
</comment>
<evidence type="ECO:0000313" key="20">
    <source>
        <dbReference type="EMBL" id="KAK2602548.1"/>
    </source>
</evidence>
<evidence type="ECO:0000256" key="5">
    <source>
        <dbReference type="ARBA" id="ARBA00022454"/>
    </source>
</evidence>
<dbReference type="SUPFAM" id="SSF82199">
    <property type="entry name" value="SET domain"/>
    <property type="match status" value="1"/>
</dbReference>
<feature type="region of interest" description="Disordered" evidence="17">
    <location>
        <begin position="648"/>
        <end position="792"/>
    </location>
</feature>
<dbReference type="InterPro" id="IPR012677">
    <property type="entry name" value="Nucleotide-bd_a/b_plait_sf"/>
</dbReference>
<dbReference type="AlphaFoldDB" id="A0AAD9S914"/>
<dbReference type="PIRSF" id="PIRSF037104">
    <property type="entry name" value="Histone_H3-K4_mtfrase_Set1_fun"/>
    <property type="match status" value="1"/>
</dbReference>
<evidence type="ECO:0000256" key="3">
    <source>
        <dbReference type="ARBA" id="ARBA00012182"/>
    </source>
</evidence>
<evidence type="ECO:0000256" key="4">
    <source>
        <dbReference type="ARBA" id="ARBA00015839"/>
    </source>
</evidence>
<comment type="function">
    <text evidence="16">Catalytic component of the COMPASS (Set1C) complex that specifically mono-, di- and trimethylates histone H3 to form H3K4me1/2/3. COMPASS recognizes ubiquitinated H2B on one face of the nucleosome which stimulates the methylation of H3 on the opposing face.</text>
</comment>
<dbReference type="GO" id="GO:0005694">
    <property type="term" value="C:chromosome"/>
    <property type="evidence" value="ECO:0007669"/>
    <property type="project" value="UniProtKB-SubCell"/>
</dbReference>
<comment type="catalytic activity">
    <reaction evidence="13 16">
        <text>L-lysyl(4)-[histone H3] + 3 S-adenosyl-L-methionine = N(6),N(6),N(6)-trimethyl-L-lysyl(4)-[histone H3] + 3 S-adenosyl-L-homocysteine + 3 H(+)</text>
        <dbReference type="Rhea" id="RHEA:60260"/>
        <dbReference type="Rhea" id="RHEA-COMP:15537"/>
        <dbReference type="Rhea" id="RHEA-COMP:15547"/>
        <dbReference type="ChEBI" id="CHEBI:15378"/>
        <dbReference type="ChEBI" id="CHEBI:29969"/>
        <dbReference type="ChEBI" id="CHEBI:57856"/>
        <dbReference type="ChEBI" id="CHEBI:59789"/>
        <dbReference type="ChEBI" id="CHEBI:61961"/>
        <dbReference type="EC" id="2.1.1.354"/>
    </reaction>
</comment>
<evidence type="ECO:0000256" key="11">
    <source>
        <dbReference type="ARBA" id="ARBA00044492"/>
    </source>
</evidence>
<dbReference type="Gene3D" id="2.170.270.10">
    <property type="entry name" value="SET domain"/>
    <property type="match status" value="1"/>
</dbReference>
<comment type="subunit">
    <text evidence="12">Component of the Set1C/COMPASS complex.</text>
</comment>
<feature type="compositionally biased region" description="Low complexity" evidence="17">
    <location>
        <begin position="1"/>
        <end position="18"/>
    </location>
</feature>
<name>A0AAD9S914_PHOAM</name>
<comment type="catalytic activity">
    <reaction evidence="14">
        <text>N(6)-methyl-L-lysyl(4)-[histone H3] + S-adenosyl-L-methionine = N(6),N(6)-dimethyl-L-lysyl(4)-[histone H3] + S-adenosyl-L-homocysteine + H(+)</text>
        <dbReference type="Rhea" id="RHEA:60268"/>
        <dbReference type="Rhea" id="RHEA-COMP:15540"/>
        <dbReference type="Rhea" id="RHEA-COMP:15543"/>
        <dbReference type="ChEBI" id="CHEBI:15378"/>
        <dbReference type="ChEBI" id="CHEBI:57856"/>
        <dbReference type="ChEBI" id="CHEBI:59789"/>
        <dbReference type="ChEBI" id="CHEBI:61929"/>
        <dbReference type="ChEBI" id="CHEBI:61976"/>
    </reaction>
</comment>
<dbReference type="InterPro" id="IPR044570">
    <property type="entry name" value="Set1-like"/>
</dbReference>
<keyword evidence="9 16" id="KW-0156">Chromatin regulator</keyword>
<evidence type="ECO:0000256" key="2">
    <source>
        <dbReference type="ARBA" id="ARBA00004286"/>
    </source>
</evidence>
<evidence type="ECO:0000256" key="17">
    <source>
        <dbReference type="SAM" id="MobiDB-lite"/>
    </source>
</evidence>
<dbReference type="InterPro" id="IPR024636">
    <property type="entry name" value="SET_assoc"/>
</dbReference>
<sequence>MTRPSSASFAQFFPAAPKAARERAMEREKAKQEATESPSSGHLDKTTNGHQTPSARQDDPATSRSRRDTSVSDPSRTPADDIDNIPRDIPNTVGSETSNTSMASSLTNGSLRPNGVAAPKSSSYSHLTPLTTIDSPSPAINSQQSFKSTQNNIPYSEMTNGSTMNLDGACEKHSTMDQAGLVHRVPARDPSLRTQVIKSIHEPSIDRSSRDKKKPKYKEFGLEDDAPPPADPRLAKGSRLDYINVDYHLPKSRMRQSPYNVKPYPWDSKTSVGPGPPTQLVVSGFNPLITFSKVAAIFASFGDVAESSNKMHPETGSFLGFATFRYKDSKPNRSRPHPVMAIDAAKRAVRAMNGKKIESNVVRVEFDPEGKKSRRMLEEVLHKERERSQPLITKTIPTAPRTTGFIPGPPPTAPKGPAAYRPTPEVRPLPIAPRVSTLIEQVPVASQLKSDPYIFVAHEFVPVMPTTIAHMKKRLKNYRWEDIRADRLGYYIVFRDSSFGRAEAEKCQTSADGTAFFTYNLNMKLHLFGAEGKPAVNSTSLTYKRRSRSPPRRPVAIEPPKRDDKERARREDLRDLEDEKRERANNFDPVKEAAEVVRREMVEHLIKHIRQKVAAPSLFNFLDPANHAAKRRKFGIEDPAGAKTPAFLFEDTEEKSPASTPNSRADPIERRTKHLDVTALPRIRKAKKGSLIRRPGFTDPFARERPTSHRPAFRSLHHRLQHAESDAESEDEIENRDSLARDTEEPESRPRSRMSTDDDAKDDFGQWGPAEDDSMTEASLAQDGPLPRIKKRKLDLQVETAIKRQKKSDEELFGVTIDHIETEYPLRDASEDVLLEDADSMAATLDDSSLATQEPISKASKKVLTKSKKKSKKQIFEEREALKRQQEEIFEEEAEQKPESLKQPTPPPDPDFKPTPPPEDPDKPLPDPALYPEHVTKALALPVDFKLDIESMRTVLPGDSDRPNITKLKKKFTVEDIGDPQAWIWKRDRIRELNSWDGSGEIVRIGGYYVPNPTGCARTAGIKKILNSEKSKYLPHHIKVQKAREEREKAGKGGKVKGALAEVSNTRVAPDHVASQSNARDTRAKQRDHNSSLEKTQKVFGQASDVLRFNQLKKRKKPVKFARSAIHNWGLYAMENIAKDDMIIEYVGEQVRQKIADLREQQYTKSGIGSSYLFRIDDDTVIDATKKGGIARFINHSCAPNCKASIIRVEGSKRIVIYAERAIAQNEELTYDYKFDREMRSEDRIPCLCGTPECKGFLN</sequence>
<dbReference type="GO" id="GO:0032259">
    <property type="term" value="P:methylation"/>
    <property type="evidence" value="ECO:0007669"/>
    <property type="project" value="UniProtKB-KW"/>
</dbReference>
<evidence type="ECO:0000259" key="18">
    <source>
        <dbReference type="PROSITE" id="PS50280"/>
    </source>
</evidence>
<dbReference type="InterPro" id="IPR035979">
    <property type="entry name" value="RBD_domain_sf"/>
</dbReference>
<comment type="caution">
    <text evidence="20">The sequence shown here is derived from an EMBL/GenBank/DDBJ whole genome shotgun (WGS) entry which is preliminary data.</text>
</comment>
<feature type="compositionally biased region" description="Basic and acidic residues" evidence="17">
    <location>
        <begin position="735"/>
        <end position="764"/>
    </location>
</feature>
<feature type="compositionally biased region" description="Basic residues" evidence="17">
    <location>
        <begin position="859"/>
        <end position="873"/>
    </location>
</feature>
<evidence type="ECO:0000256" key="1">
    <source>
        <dbReference type="ARBA" id="ARBA00004123"/>
    </source>
</evidence>
<dbReference type="SUPFAM" id="SSF54928">
    <property type="entry name" value="RNA-binding domain, RBD"/>
    <property type="match status" value="1"/>
</dbReference>
<evidence type="ECO:0000256" key="6">
    <source>
        <dbReference type="ARBA" id="ARBA00022603"/>
    </source>
</evidence>
<evidence type="ECO:0000256" key="7">
    <source>
        <dbReference type="ARBA" id="ARBA00022679"/>
    </source>
</evidence>
<keyword evidence="21" id="KW-1185">Reference proteome</keyword>
<dbReference type="InterPro" id="IPR003616">
    <property type="entry name" value="Post-SET_dom"/>
</dbReference>
<feature type="compositionally biased region" description="Basic and acidic residues" evidence="17">
    <location>
        <begin position="666"/>
        <end position="676"/>
    </location>
</feature>
<evidence type="ECO:0000259" key="19">
    <source>
        <dbReference type="PROSITE" id="PS50868"/>
    </source>
</evidence>
<dbReference type="EMBL" id="JAUJFL010000005">
    <property type="protein sequence ID" value="KAK2602548.1"/>
    <property type="molecule type" value="Genomic_DNA"/>
</dbReference>
<dbReference type="SMART" id="SM00317">
    <property type="entry name" value="SET"/>
    <property type="match status" value="1"/>
</dbReference>
<feature type="domain" description="SET" evidence="18">
    <location>
        <begin position="1117"/>
        <end position="1234"/>
    </location>
</feature>
<proteinExistence type="predicted"/>
<evidence type="ECO:0000256" key="15">
    <source>
        <dbReference type="ARBA" id="ARBA00049129"/>
    </source>
</evidence>
<dbReference type="Gene3D" id="3.30.70.330">
    <property type="match status" value="1"/>
</dbReference>
<evidence type="ECO:0000256" key="12">
    <source>
        <dbReference type="ARBA" id="ARBA00044515"/>
    </source>
</evidence>
<gene>
    <name evidence="20" type="ORF">N8I77_009067</name>
</gene>
<dbReference type="PROSITE" id="PS51572">
    <property type="entry name" value="SAM_MT43_1"/>
    <property type="match status" value="1"/>
</dbReference>
<dbReference type="PANTHER" id="PTHR45814:SF2">
    <property type="entry name" value="HISTONE-LYSINE N-METHYLTRANSFERASE SETD1"/>
    <property type="match status" value="1"/>
</dbReference>
<feature type="compositionally biased region" description="Polar residues" evidence="17">
    <location>
        <begin position="92"/>
        <end position="111"/>
    </location>
</feature>
<feature type="compositionally biased region" description="Pro residues" evidence="17">
    <location>
        <begin position="904"/>
        <end position="918"/>
    </location>
</feature>
<dbReference type="Pfam" id="PF00856">
    <property type="entry name" value="SET"/>
    <property type="match status" value="1"/>
</dbReference>
<evidence type="ECO:0000256" key="16">
    <source>
        <dbReference type="PIRNR" id="PIRNR037104"/>
    </source>
</evidence>
<protein>
    <recommendedName>
        <fullName evidence="4 16">Histone-lysine N-methyltransferase, H3 lysine-4 specific</fullName>
        <ecNumber evidence="3 16">2.1.1.354</ecNumber>
    </recommendedName>
</protein>
<evidence type="ECO:0000256" key="14">
    <source>
        <dbReference type="ARBA" id="ARBA00047583"/>
    </source>
</evidence>
<keyword evidence="7 16" id="KW-0808">Transferase</keyword>
<dbReference type="Proteomes" id="UP001265746">
    <property type="component" value="Unassembled WGS sequence"/>
</dbReference>
<keyword evidence="5 16" id="KW-0158">Chromosome</keyword>
<feature type="compositionally biased region" description="Basic and acidic residues" evidence="17">
    <location>
        <begin position="199"/>
        <end position="209"/>
    </location>
</feature>
<feature type="compositionally biased region" description="Polar residues" evidence="17">
    <location>
        <begin position="846"/>
        <end position="855"/>
    </location>
</feature>
<comment type="function">
    <text evidence="11">Catalytic component of the COMPASS (Set1C) complex that specifically mono-, di- and trimethylates histone H3 to form H3K4me1/2/3. Binds RNAs which might negatively affect its histone methyltransferase activity. COMPASS recognizes ubiquitinated H2B on one face of the nucleosome which stimulates the methylation of H3 on the opposing face.</text>
</comment>
<dbReference type="SMART" id="SM00508">
    <property type="entry name" value="PostSET"/>
    <property type="match status" value="1"/>
</dbReference>
<dbReference type="GO" id="GO:0003676">
    <property type="term" value="F:nucleic acid binding"/>
    <property type="evidence" value="ECO:0007669"/>
    <property type="project" value="InterPro"/>
</dbReference>
<dbReference type="Pfam" id="PF11764">
    <property type="entry name" value="N-SET"/>
    <property type="match status" value="1"/>
</dbReference>
<feature type="region of interest" description="Disordered" evidence="17">
    <location>
        <begin position="397"/>
        <end position="420"/>
    </location>
</feature>
<organism evidence="20 21">
    <name type="scientific">Phomopsis amygdali</name>
    <name type="common">Fusicoccum amygdali</name>
    <dbReference type="NCBI Taxonomy" id="1214568"/>
    <lineage>
        <taxon>Eukaryota</taxon>
        <taxon>Fungi</taxon>
        <taxon>Dikarya</taxon>
        <taxon>Ascomycota</taxon>
        <taxon>Pezizomycotina</taxon>
        <taxon>Sordariomycetes</taxon>
        <taxon>Sordariomycetidae</taxon>
        <taxon>Diaporthales</taxon>
        <taxon>Diaporthaceae</taxon>
        <taxon>Diaporthe</taxon>
    </lineage>
</organism>
<accession>A0AAD9S914</accession>
<comment type="subcellular location">
    <subcellularLocation>
        <location evidence="2">Chromosome</location>
    </subcellularLocation>
    <subcellularLocation>
        <location evidence="1 16">Nucleus</location>
    </subcellularLocation>
</comment>
<feature type="region of interest" description="Disordered" evidence="17">
    <location>
        <begin position="186"/>
        <end position="237"/>
    </location>
</feature>